<evidence type="ECO:0000313" key="2">
    <source>
        <dbReference type="Proteomes" id="UP000366872"/>
    </source>
</evidence>
<accession>A0A6C2UC61</accession>
<dbReference type="InterPro" id="IPR008964">
    <property type="entry name" value="Invasin/intimin_cell_adhesion"/>
</dbReference>
<dbReference type="Gene3D" id="2.60.40.1080">
    <property type="match status" value="1"/>
</dbReference>
<keyword evidence="2" id="KW-1185">Reference proteome</keyword>
<dbReference type="Proteomes" id="UP000366872">
    <property type="component" value="Unassembled WGS sequence"/>
</dbReference>
<sequence>MCHSRRPAWIAWLKKASGVIWASGNPEIATVDKFGVLHAHQAGEVIINTYSWDDANPSAKNEGETYSTSGIKGEVRIVIAE</sequence>
<proteinExistence type="predicted"/>
<evidence type="ECO:0000313" key="1">
    <source>
        <dbReference type="EMBL" id="VGO17772.1"/>
    </source>
</evidence>
<name>A0A6C2UC61_PONDE</name>
<gene>
    <name evidence="1" type="ORF">PDESU_06374</name>
</gene>
<protein>
    <recommendedName>
        <fullName evidence="3">BIG2 domain-containing protein</fullName>
    </recommendedName>
</protein>
<dbReference type="AlphaFoldDB" id="A0A6C2UC61"/>
<dbReference type="EMBL" id="CAAHFG010000005">
    <property type="protein sequence ID" value="VGO17772.1"/>
    <property type="molecule type" value="Genomic_DNA"/>
</dbReference>
<organism evidence="1 2">
    <name type="scientific">Pontiella desulfatans</name>
    <dbReference type="NCBI Taxonomy" id="2750659"/>
    <lineage>
        <taxon>Bacteria</taxon>
        <taxon>Pseudomonadati</taxon>
        <taxon>Kiritimatiellota</taxon>
        <taxon>Kiritimatiellia</taxon>
        <taxon>Kiritimatiellales</taxon>
        <taxon>Pontiellaceae</taxon>
        <taxon>Pontiella</taxon>
    </lineage>
</organism>
<reference evidence="1 2" key="1">
    <citation type="submission" date="2019-04" db="EMBL/GenBank/DDBJ databases">
        <authorList>
            <person name="Van Vliet M D."/>
        </authorList>
    </citation>
    <scope>NUCLEOTIDE SEQUENCE [LARGE SCALE GENOMIC DNA]</scope>
    <source>
        <strain evidence="1 2">F1</strain>
    </source>
</reference>
<evidence type="ECO:0008006" key="3">
    <source>
        <dbReference type="Google" id="ProtNLM"/>
    </source>
</evidence>
<dbReference type="SUPFAM" id="SSF49373">
    <property type="entry name" value="Invasin/intimin cell-adhesion fragments"/>
    <property type="match status" value="1"/>
</dbReference>